<evidence type="ECO:0000313" key="7">
    <source>
        <dbReference type="Proteomes" id="UP000593601"/>
    </source>
</evidence>
<comment type="function">
    <text evidence="2">May play the central regulatory role in sporulation. It may be an element of the effector pathway responsible for the activation of sporulation genes in response to nutritional stress. Spo0A may act in concert with spo0H (a sigma factor) to control the expression of some genes that are critical to the sporulation process.</text>
</comment>
<dbReference type="PANTHER" id="PTHR43367:SF1">
    <property type="entry name" value="TWO-COMPONENT RESPONSE REGULATOR-LIKE APRR6-RELATED"/>
    <property type="match status" value="1"/>
</dbReference>
<dbReference type="PIRSF" id="PIRSF036382">
    <property type="entry name" value="RR_antiterm"/>
    <property type="match status" value="1"/>
</dbReference>
<dbReference type="Proteomes" id="UP000593601">
    <property type="component" value="Chromosome"/>
</dbReference>
<dbReference type="Pfam" id="PF00072">
    <property type="entry name" value="Response_reg"/>
    <property type="match status" value="1"/>
</dbReference>
<evidence type="ECO:0000256" key="1">
    <source>
        <dbReference type="ARBA" id="ARBA00018672"/>
    </source>
</evidence>
<organism evidence="6 7">
    <name type="scientific">Blautia liquoris</name>
    <dbReference type="NCBI Taxonomy" id="2779518"/>
    <lineage>
        <taxon>Bacteria</taxon>
        <taxon>Bacillati</taxon>
        <taxon>Bacillota</taxon>
        <taxon>Clostridia</taxon>
        <taxon>Lachnospirales</taxon>
        <taxon>Lachnospiraceae</taxon>
        <taxon>Blautia</taxon>
    </lineage>
</organism>
<protein>
    <recommendedName>
        <fullName evidence="1">Stage 0 sporulation protein A homolog</fullName>
    </recommendedName>
</protein>
<feature type="domain" description="Response regulatory" evidence="4">
    <location>
        <begin position="2"/>
        <end position="117"/>
    </location>
</feature>
<keyword evidence="7" id="KW-1185">Reference proteome</keyword>
<dbReference type="InterPro" id="IPR005561">
    <property type="entry name" value="ANTAR"/>
</dbReference>
<accession>A0A7M2RKJ0</accession>
<evidence type="ECO:0000259" key="4">
    <source>
        <dbReference type="PROSITE" id="PS50110"/>
    </source>
</evidence>
<dbReference type="EMBL" id="CP063304">
    <property type="protein sequence ID" value="QOV19850.1"/>
    <property type="molecule type" value="Genomic_DNA"/>
</dbReference>
<name>A0A7M2RKJ0_9FIRM</name>
<dbReference type="InterPro" id="IPR036388">
    <property type="entry name" value="WH-like_DNA-bd_sf"/>
</dbReference>
<dbReference type="InterPro" id="IPR001789">
    <property type="entry name" value="Sig_transdc_resp-reg_receiver"/>
</dbReference>
<evidence type="ECO:0000256" key="2">
    <source>
        <dbReference type="ARBA" id="ARBA00024867"/>
    </source>
</evidence>
<dbReference type="Pfam" id="PF03861">
    <property type="entry name" value="ANTAR"/>
    <property type="match status" value="1"/>
</dbReference>
<dbReference type="AlphaFoldDB" id="A0A7M2RKJ0"/>
<evidence type="ECO:0000256" key="3">
    <source>
        <dbReference type="PROSITE-ProRule" id="PRU00169"/>
    </source>
</evidence>
<dbReference type="SMART" id="SM01012">
    <property type="entry name" value="ANTAR"/>
    <property type="match status" value="1"/>
</dbReference>
<feature type="domain" description="ANTAR" evidence="5">
    <location>
        <begin position="123"/>
        <end position="184"/>
    </location>
</feature>
<evidence type="ECO:0000259" key="5">
    <source>
        <dbReference type="PROSITE" id="PS50921"/>
    </source>
</evidence>
<dbReference type="GO" id="GO:0003723">
    <property type="term" value="F:RNA binding"/>
    <property type="evidence" value="ECO:0007669"/>
    <property type="project" value="InterPro"/>
</dbReference>
<dbReference type="InterPro" id="IPR011006">
    <property type="entry name" value="CheY-like_superfamily"/>
</dbReference>
<dbReference type="RefSeq" id="WP_193736170.1">
    <property type="nucleotide sequence ID" value="NZ_CP063304.1"/>
</dbReference>
<dbReference type="PANTHER" id="PTHR43367">
    <property type="match status" value="1"/>
</dbReference>
<dbReference type="Gene3D" id="1.10.10.10">
    <property type="entry name" value="Winged helix-like DNA-binding domain superfamily/Winged helix DNA-binding domain"/>
    <property type="match status" value="1"/>
</dbReference>
<keyword evidence="3" id="KW-0597">Phosphoprotein</keyword>
<dbReference type="SMART" id="SM00448">
    <property type="entry name" value="REC"/>
    <property type="match status" value="1"/>
</dbReference>
<dbReference type="InterPro" id="IPR008327">
    <property type="entry name" value="Sig_transdc_resp-reg_antiterm"/>
</dbReference>
<dbReference type="Gene3D" id="3.40.50.2300">
    <property type="match status" value="1"/>
</dbReference>
<dbReference type="PROSITE" id="PS50921">
    <property type="entry name" value="ANTAR"/>
    <property type="match status" value="1"/>
</dbReference>
<proteinExistence type="predicted"/>
<sequence>MRVVIADDEPITRMDLKEMLEKEGYEVAAEAGDGFDAIEACRQEKPDLAILDVKMPLLDGLMASQVISEESVAGAVVLLTAYDDRKFIEEAKKAKVSGYLMKPIREGSLIPALEIALERSHEIQRLKEDYEMVSKRLESRVVIEQAKGVIMSSRGLSEQEAYDYIRGISKSKNVAMKKIAEIILMRRGK</sequence>
<gene>
    <name evidence="6" type="ORF">INP51_02425</name>
</gene>
<dbReference type="KEGG" id="bliq:INP51_02425"/>
<dbReference type="PROSITE" id="PS50110">
    <property type="entry name" value="RESPONSE_REGULATORY"/>
    <property type="match status" value="1"/>
</dbReference>
<reference evidence="6 7" key="1">
    <citation type="submission" date="2020-10" db="EMBL/GenBank/DDBJ databases">
        <title>Blautia liquoris sp.nov., isolated from the mud in a fermentation cellar used for the production of Chinese strong-flavoured liquor.</title>
        <authorList>
            <person name="Lu L."/>
        </authorList>
    </citation>
    <scope>NUCLEOTIDE SEQUENCE [LARGE SCALE GENOMIC DNA]</scope>
    <source>
        <strain evidence="6 7">LZLJ-3</strain>
    </source>
</reference>
<feature type="modified residue" description="4-aspartylphosphate" evidence="3">
    <location>
        <position position="52"/>
    </location>
</feature>
<evidence type="ECO:0000313" key="6">
    <source>
        <dbReference type="EMBL" id="QOV19850.1"/>
    </source>
</evidence>
<dbReference type="SUPFAM" id="SSF52172">
    <property type="entry name" value="CheY-like"/>
    <property type="match status" value="1"/>
</dbReference>
<dbReference type="GO" id="GO:0000160">
    <property type="term" value="P:phosphorelay signal transduction system"/>
    <property type="evidence" value="ECO:0007669"/>
    <property type="project" value="InterPro"/>
</dbReference>